<dbReference type="PANTHER" id="PTHR34576">
    <property type="entry name" value="MEMBRANE-ASSOCIATED KINASE REGULATOR 6-RELATED"/>
    <property type="match status" value="1"/>
</dbReference>
<keyword evidence="2" id="KW-1185">Reference proteome</keyword>
<evidence type="ECO:0008006" key="3">
    <source>
        <dbReference type="Google" id="ProtNLM"/>
    </source>
</evidence>
<reference evidence="1 2" key="1">
    <citation type="submission" date="2024-01" db="EMBL/GenBank/DDBJ databases">
        <authorList>
            <person name="Waweru B."/>
        </authorList>
    </citation>
    <scope>NUCLEOTIDE SEQUENCE [LARGE SCALE GENOMIC DNA]</scope>
</reference>
<evidence type="ECO:0000313" key="1">
    <source>
        <dbReference type="EMBL" id="CAK7348802.1"/>
    </source>
</evidence>
<name>A0AAV1SF34_9ROSI</name>
<gene>
    <name evidence="1" type="ORF">DCAF_LOCUS21509</name>
</gene>
<proteinExistence type="predicted"/>
<dbReference type="InterPro" id="IPR044699">
    <property type="entry name" value="MAKR6"/>
</dbReference>
<comment type="caution">
    <text evidence="1">The sequence shown here is derived from an EMBL/GenBank/DDBJ whole genome shotgun (WGS) entry which is preliminary data.</text>
</comment>
<sequence>MEPSETLAIESFSRSWLTSVNSSLHGLETPLRASLDCSHEAISEELDYRMPESRRSLEEDQNFNFDFPISQSPDALLHADQLFSDGLIRPIFINQSKIEASSSLNLAPTVPSSFSSGTVSAVQILCRFLGRWRRILPNCFGYVRPFSHRLRGSRIITRVDNVERIAWGVKSQSNSREASPRRRTAYSLDGCYDSESSIHEAVLHCKRSMRM</sequence>
<dbReference type="PANTHER" id="PTHR34576:SF14">
    <property type="entry name" value="MEMBRANE-ASSOCIATED KINASE REGULATOR 6"/>
    <property type="match status" value="1"/>
</dbReference>
<accession>A0AAV1SF34</accession>
<protein>
    <recommendedName>
        <fullName evidence="3">Membrane-associated kinase regulator 6</fullName>
    </recommendedName>
</protein>
<dbReference type="AlphaFoldDB" id="A0AAV1SF34"/>
<dbReference type="Proteomes" id="UP001314170">
    <property type="component" value="Unassembled WGS sequence"/>
</dbReference>
<evidence type="ECO:0000313" key="2">
    <source>
        <dbReference type="Proteomes" id="UP001314170"/>
    </source>
</evidence>
<organism evidence="1 2">
    <name type="scientific">Dovyalis caffra</name>
    <dbReference type="NCBI Taxonomy" id="77055"/>
    <lineage>
        <taxon>Eukaryota</taxon>
        <taxon>Viridiplantae</taxon>
        <taxon>Streptophyta</taxon>
        <taxon>Embryophyta</taxon>
        <taxon>Tracheophyta</taxon>
        <taxon>Spermatophyta</taxon>
        <taxon>Magnoliopsida</taxon>
        <taxon>eudicotyledons</taxon>
        <taxon>Gunneridae</taxon>
        <taxon>Pentapetalae</taxon>
        <taxon>rosids</taxon>
        <taxon>fabids</taxon>
        <taxon>Malpighiales</taxon>
        <taxon>Salicaceae</taxon>
        <taxon>Flacourtieae</taxon>
        <taxon>Dovyalis</taxon>
    </lineage>
</organism>
<dbReference type="EMBL" id="CAWUPB010001173">
    <property type="protein sequence ID" value="CAK7348802.1"/>
    <property type="molecule type" value="Genomic_DNA"/>
</dbReference>